<reference evidence="2" key="1">
    <citation type="submission" date="2021-02" db="EMBL/GenBank/DDBJ databases">
        <authorList>
            <person name="Palmer J.M."/>
        </authorList>
    </citation>
    <scope>NUCLEOTIDE SEQUENCE</scope>
    <source>
        <strain evidence="2">SCRP734</strain>
    </source>
</reference>
<feature type="compositionally biased region" description="Polar residues" evidence="1">
    <location>
        <begin position="45"/>
        <end position="56"/>
    </location>
</feature>
<gene>
    <name evidence="2" type="ORF">PHYPSEUDO_001809</name>
</gene>
<sequence>MHTNAKSTGALSLFVVRLYHRTKTEQLQGQGMSTRHADGLDRSSLAGTVPSTSALQQHAPGPTSLGGAMPAQPSLLFVDRLLVTACESFTAPNDWPRCVFVKLGQPPRPWHKWQIADAAGHAALETRLQSNANAIRGGI</sequence>
<feature type="region of interest" description="Disordered" evidence="1">
    <location>
        <begin position="26"/>
        <end position="61"/>
    </location>
</feature>
<dbReference type="AlphaFoldDB" id="A0A8T1VVD3"/>
<dbReference type="EMBL" id="JAGDFM010000128">
    <property type="protein sequence ID" value="KAG7385181.1"/>
    <property type="molecule type" value="Genomic_DNA"/>
</dbReference>
<name>A0A8T1VVD3_9STRA</name>
<evidence type="ECO:0000313" key="3">
    <source>
        <dbReference type="Proteomes" id="UP000694044"/>
    </source>
</evidence>
<accession>A0A8T1VVD3</accession>
<evidence type="ECO:0000313" key="2">
    <source>
        <dbReference type="EMBL" id="KAG7385181.1"/>
    </source>
</evidence>
<comment type="caution">
    <text evidence="2">The sequence shown here is derived from an EMBL/GenBank/DDBJ whole genome shotgun (WGS) entry which is preliminary data.</text>
</comment>
<organism evidence="2 3">
    <name type="scientific">Phytophthora pseudosyringae</name>
    <dbReference type="NCBI Taxonomy" id="221518"/>
    <lineage>
        <taxon>Eukaryota</taxon>
        <taxon>Sar</taxon>
        <taxon>Stramenopiles</taxon>
        <taxon>Oomycota</taxon>
        <taxon>Peronosporomycetes</taxon>
        <taxon>Peronosporales</taxon>
        <taxon>Peronosporaceae</taxon>
        <taxon>Phytophthora</taxon>
    </lineage>
</organism>
<dbReference type="Proteomes" id="UP000694044">
    <property type="component" value="Unassembled WGS sequence"/>
</dbReference>
<keyword evidence="3" id="KW-1185">Reference proteome</keyword>
<protein>
    <submittedName>
        <fullName evidence="2">Uncharacterized protein</fullName>
    </submittedName>
</protein>
<dbReference type="OrthoDB" id="10536407at2759"/>
<evidence type="ECO:0000256" key="1">
    <source>
        <dbReference type="SAM" id="MobiDB-lite"/>
    </source>
</evidence>
<proteinExistence type="predicted"/>